<keyword evidence="1" id="KW-0472">Membrane</keyword>
<reference evidence="3" key="1">
    <citation type="submission" date="2024-04" db="EMBL/GenBank/DDBJ databases">
        <authorList>
            <person name="Shaw F."/>
            <person name="Minotto A."/>
        </authorList>
    </citation>
    <scope>NUCLEOTIDE SEQUENCE [LARGE SCALE GENOMIC DNA]</scope>
</reference>
<evidence type="ECO:0000256" key="1">
    <source>
        <dbReference type="SAM" id="Phobius"/>
    </source>
</evidence>
<protein>
    <submittedName>
        <fullName evidence="2">Uncharacterized protein</fullName>
    </submittedName>
</protein>
<accession>A0ABP1CS80</accession>
<organism evidence="2 3">
    <name type="scientific">Somion occarium</name>
    <dbReference type="NCBI Taxonomy" id="3059160"/>
    <lineage>
        <taxon>Eukaryota</taxon>
        <taxon>Fungi</taxon>
        <taxon>Dikarya</taxon>
        <taxon>Basidiomycota</taxon>
        <taxon>Agaricomycotina</taxon>
        <taxon>Agaricomycetes</taxon>
        <taxon>Polyporales</taxon>
        <taxon>Cerrenaceae</taxon>
        <taxon>Somion</taxon>
    </lineage>
</organism>
<evidence type="ECO:0000313" key="2">
    <source>
        <dbReference type="EMBL" id="CAL1697374.1"/>
    </source>
</evidence>
<dbReference type="Proteomes" id="UP001497453">
    <property type="component" value="Chromosome 1"/>
</dbReference>
<keyword evidence="1" id="KW-0812">Transmembrane</keyword>
<keyword evidence="3" id="KW-1185">Reference proteome</keyword>
<sequence>MGRAASMTCTISQKRTHSFLKPASYLLRPKALKTLVAFSGHFENFLSQRLVQTPPVHEETASFSLLACFSYFLGPQHVGANDGTVRCQRICKTSRKKSNARPEPLKSILLRQHNMFPEIDVCTYLCEMAGFMVALLVLCVSMDFMLYSPPTVCYFDRPNVTLDSLPCSCQLRLRASCSCLTVYTVCRVIPKPSG</sequence>
<keyword evidence="1" id="KW-1133">Transmembrane helix</keyword>
<gene>
    <name evidence="2" type="ORF">GFSPODELE1_LOCUS1624</name>
</gene>
<evidence type="ECO:0000313" key="3">
    <source>
        <dbReference type="Proteomes" id="UP001497453"/>
    </source>
</evidence>
<name>A0ABP1CS80_9APHY</name>
<dbReference type="EMBL" id="OZ037944">
    <property type="protein sequence ID" value="CAL1697374.1"/>
    <property type="molecule type" value="Genomic_DNA"/>
</dbReference>
<proteinExistence type="predicted"/>
<feature type="transmembrane region" description="Helical" evidence="1">
    <location>
        <begin position="121"/>
        <end position="147"/>
    </location>
</feature>